<comment type="similarity">
    <text evidence="1 4 6">Belongs to the adenosylhomocysteinase family.</text>
</comment>
<keyword evidence="3 4" id="KW-0520">NAD</keyword>
<dbReference type="NCBIfam" id="NF004005">
    <property type="entry name" value="PRK05476.2-3"/>
    <property type="match status" value="1"/>
</dbReference>
<keyword evidence="4" id="KW-0963">Cytoplasm</keyword>
<sequence>MSFDFRIADLSLHEAGRHQIRLAEHEMPGLMALREEYAAEQPLAGARIAGSLHMTVQTAVLIETLTALGAEVRWASCNIFSTQDEAAAAVVVGPHGTVEDPQGVPVFAWKNETLEEYWWAASQIFAWPGVDSDASAGANMILDDGGDATMLVHQGAAFEAAGAVPSATEDDPEEYRVVLETLRASLAENPSRYTGVSQAIRGVTEETTTGVTRLSQMARDGELLFPAINVNDSVTKSKFDNKYGIRHSLPDGIMRATDVLLGGKVAVVAGYGDVGKGAAEALRGQGSRVIVTEIDPINALQAAMDGFQVIRMDDAVSQGDVFITTTGGKSIITAEHMRAMKDKAIVGNVGHFDNEIDMAGLAQLPGVEKVEIKPQVHEWRFADTGRSIIVLSEGRLLNLGNATGHPSFVMSSSFANQTIAQIELFRKTAPGYTGEDGYTTDVHVLPKVLDEKVARLHLGALGAELTELTKEQAEYLGVDVAGPYKPEHYRY</sequence>
<dbReference type="PANTHER" id="PTHR23420">
    <property type="entry name" value="ADENOSYLHOMOCYSTEINASE"/>
    <property type="match status" value="1"/>
</dbReference>
<evidence type="ECO:0000256" key="5">
    <source>
        <dbReference type="RuleBase" id="RU000548"/>
    </source>
</evidence>
<comment type="cofactor">
    <cofactor evidence="4 5">
        <name>NAD(+)</name>
        <dbReference type="ChEBI" id="CHEBI:57540"/>
    </cofactor>
    <text evidence="4 5">Binds 1 NAD(+) per subunit.</text>
</comment>
<comment type="pathway">
    <text evidence="4 5">Amino-acid biosynthesis; L-homocysteine biosynthesis; L-homocysteine from S-adenosyl-L-homocysteine: step 1/1.</text>
</comment>
<dbReference type="HAMAP" id="MF_00563">
    <property type="entry name" value="AdoHcyase"/>
    <property type="match status" value="1"/>
</dbReference>
<dbReference type="InterPro" id="IPR042172">
    <property type="entry name" value="Adenosylhomocyst_ase-like_sf"/>
</dbReference>
<dbReference type="SMART" id="SM00996">
    <property type="entry name" value="AdoHcyase"/>
    <property type="match status" value="1"/>
</dbReference>
<dbReference type="PIRSF" id="PIRSF001109">
    <property type="entry name" value="Ad_hcy_hydrolase"/>
    <property type="match status" value="1"/>
</dbReference>
<dbReference type="PROSITE" id="PS00738">
    <property type="entry name" value="ADOHCYASE_1"/>
    <property type="match status" value="1"/>
</dbReference>
<dbReference type="CDD" id="cd00401">
    <property type="entry name" value="SAHH"/>
    <property type="match status" value="1"/>
</dbReference>
<dbReference type="EMBL" id="BAAAYG010000005">
    <property type="protein sequence ID" value="GAA3284974.1"/>
    <property type="molecule type" value="Genomic_DNA"/>
</dbReference>
<feature type="binding site" evidence="4">
    <location>
        <position position="206"/>
    </location>
    <ligand>
        <name>substrate</name>
    </ligand>
</feature>
<feature type="binding site" evidence="4">
    <location>
        <begin position="207"/>
        <end position="209"/>
    </location>
    <ligand>
        <name>NAD(+)</name>
        <dbReference type="ChEBI" id="CHEBI:57540"/>
    </ligand>
</feature>
<evidence type="ECO:0000256" key="4">
    <source>
        <dbReference type="HAMAP-Rule" id="MF_00563"/>
    </source>
</evidence>
<evidence type="ECO:0000313" key="9">
    <source>
        <dbReference type="Proteomes" id="UP001501736"/>
    </source>
</evidence>
<feature type="domain" description="S-adenosyl-L-homocysteine hydrolase NAD binding" evidence="7">
    <location>
        <begin position="241"/>
        <end position="404"/>
    </location>
</feature>
<comment type="subcellular location">
    <subcellularLocation>
        <location evidence="4">Cytoplasm</location>
    </subcellularLocation>
</comment>
<reference evidence="9" key="1">
    <citation type="journal article" date="2019" name="Int. J. Syst. Evol. Microbiol.">
        <title>The Global Catalogue of Microorganisms (GCM) 10K type strain sequencing project: providing services to taxonomists for standard genome sequencing and annotation.</title>
        <authorList>
            <consortium name="The Broad Institute Genomics Platform"/>
            <consortium name="The Broad Institute Genome Sequencing Center for Infectious Disease"/>
            <person name="Wu L."/>
            <person name="Ma J."/>
        </authorList>
    </citation>
    <scope>NUCLEOTIDE SEQUENCE [LARGE SCALE GENOMIC DNA]</scope>
    <source>
        <strain evidence="9">JCM 11483</strain>
    </source>
</reference>
<dbReference type="InterPro" id="IPR020082">
    <property type="entry name" value="S-Ado-L-homoCys_hydrolase_CS"/>
</dbReference>
<dbReference type="PANTHER" id="PTHR23420:SF0">
    <property type="entry name" value="ADENOSYLHOMOCYSTEINASE"/>
    <property type="match status" value="1"/>
</dbReference>
<proteinExistence type="inferred from homology"/>
<keyword evidence="2 4" id="KW-0554">One-carbon metabolism</keyword>
<comment type="caution">
    <text evidence="8">The sequence shown here is derived from an EMBL/GenBank/DDBJ whole genome shotgun (WGS) entry which is preliminary data.</text>
</comment>
<evidence type="ECO:0000256" key="1">
    <source>
        <dbReference type="ARBA" id="ARBA00007122"/>
    </source>
</evidence>
<keyword evidence="4 5" id="KW-0378">Hydrolase</keyword>
<feature type="binding site" evidence="4">
    <location>
        <position position="240"/>
    </location>
    <ligand>
        <name>substrate</name>
    </ligand>
</feature>
<dbReference type="SUPFAM" id="SSF51735">
    <property type="entry name" value="NAD(P)-binding Rossmann-fold domains"/>
    <property type="match status" value="1"/>
</dbReference>
<dbReference type="EC" id="3.13.2.1" evidence="4"/>
<evidence type="ECO:0000256" key="3">
    <source>
        <dbReference type="ARBA" id="ARBA00023027"/>
    </source>
</evidence>
<dbReference type="SUPFAM" id="SSF52283">
    <property type="entry name" value="Formate/glycerate dehydrogenase catalytic domain-like"/>
    <property type="match status" value="1"/>
</dbReference>
<keyword evidence="9" id="KW-1185">Reference proteome</keyword>
<evidence type="ECO:0000313" key="8">
    <source>
        <dbReference type="EMBL" id="GAA3284974.1"/>
    </source>
</evidence>
<comment type="caution">
    <text evidence="4">Lacks conserved residue(s) required for the propagation of feature annotation.</text>
</comment>
<evidence type="ECO:0000259" key="7">
    <source>
        <dbReference type="SMART" id="SM00997"/>
    </source>
</evidence>
<evidence type="ECO:0000256" key="6">
    <source>
        <dbReference type="RuleBase" id="RU004166"/>
    </source>
</evidence>
<feature type="binding site" evidence="4">
    <location>
        <position position="293"/>
    </location>
    <ligand>
        <name>NAD(+)</name>
        <dbReference type="ChEBI" id="CHEBI:57540"/>
    </ligand>
</feature>
<feature type="binding site" evidence="4">
    <location>
        <begin position="270"/>
        <end position="275"/>
    </location>
    <ligand>
        <name>NAD(+)</name>
        <dbReference type="ChEBI" id="CHEBI:57540"/>
    </ligand>
</feature>
<accession>A0ABP6RJV9</accession>
<protein>
    <recommendedName>
        <fullName evidence="4">Adenosylhomocysteinase</fullName>
        <ecNumber evidence="4">3.13.2.1</ecNumber>
    </recommendedName>
    <alternativeName>
        <fullName evidence="4">S-adenosyl-L-homocysteine hydrolase</fullName>
        <shortName evidence="4">AdoHcyase</shortName>
    </alternativeName>
</protein>
<dbReference type="PROSITE" id="PS00739">
    <property type="entry name" value="ADOHCYASE_2"/>
    <property type="match status" value="1"/>
</dbReference>
<evidence type="ECO:0000256" key="2">
    <source>
        <dbReference type="ARBA" id="ARBA00022563"/>
    </source>
</evidence>
<gene>
    <name evidence="4 8" type="primary">ahcY</name>
    <name evidence="8" type="ORF">GCM10020260_16600</name>
</gene>
<comment type="function">
    <text evidence="4">May play a key role in the regulation of the intracellular concentration of adenosylhomocysteine.</text>
</comment>
<dbReference type="Proteomes" id="UP001501736">
    <property type="component" value="Unassembled WGS sequence"/>
</dbReference>
<feature type="binding site" evidence="4">
    <location>
        <position position="55"/>
    </location>
    <ligand>
        <name>substrate</name>
    </ligand>
</feature>
<organism evidence="8 9">
    <name type="scientific">Nesterenkonia halobia</name>
    <dbReference type="NCBI Taxonomy" id="37922"/>
    <lineage>
        <taxon>Bacteria</taxon>
        <taxon>Bacillati</taxon>
        <taxon>Actinomycetota</taxon>
        <taxon>Actinomycetes</taxon>
        <taxon>Micrococcales</taxon>
        <taxon>Micrococcaceae</taxon>
        <taxon>Nesterenkonia</taxon>
    </lineage>
</organism>
<dbReference type="Gene3D" id="3.40.50.1480">
    <property type="entry name" value="Adenosylhomocysteinase-like"/>
    <property type="match status" value="1"/>
</dbReference>
<dbReference type="NCBIfam" id="TIGR00936">
    <property type="entry name" value="ahcY"/>
    <property type="match status" value="1"/>
</dbReference>
<dbReference type="InterPro" id="IPR015878">
    <property type="entry name" value="Ado_hCys_hydrolase_NAD-bd"/>
</dbReference>
<name>A0ABP6RJV9_9MICC</name>
<feature type="binding site" evidence="4">
    <location>
        <position position="144"/>
    </location>
    <ligand>
        <name>substrate</name>
    </ligand>
</feature>
<dbReference type="Gene3D" id="3.40.50.720">
    <property type="entry name" value="NAD(P)-binding Rossmann-like Domain"/>
    <property type="match status" value="1"/>
</dbReference>
<dbReference type="Pfam" id="PF00670">
    <property type="entry name" value="AdoHcyase_NAD"/>
    <property type="match status" value="1"/>
</dbReference>
<feature type="binding site" evidence="4">
    <location>
        <position position="398"/>
    </location>
    <ligand>
        <name>NAD(+)</name>
        <dbReference type="ChEBI" id="CHEBI:57540"/>
    </ligand>
</feature>
<dbReference type="RefSeq" id="WP_344720131.1">
    <property type="nucleotide sequence ID" value="NZ_BAAAYG010000005.1"/>
</dbReference>
<dbReference type="Pfam" id="PF05221">
    <property type="entry name" value="AdoHcyase"/>
    <property type="match status" value="1"/>
</dbReference>
<dbReference type="SMART" id="SM00997">
    <property type="entry name" value="AdoHcyase_NAD"/>
    <property type="match status" value="1"/>
</dbReference>
<feature type="binding site" evidence="4">
    <location>
        <position position="241"/>
    </location>
    <ligand>
        <name>NAD(+)</name>
        <dbReference type="ChEBI" id="CHEBI:57540"/>
    </ligand>
</feature>
<feature type="binding site" evidence="4">
    <location>
        <position position="236"/>
    </location>
    <ligand>
        <name>substrate</name>
    </ligand>
</feature>
<dbReference type="InterPro" id="IPR036291">
    <property type="entry name" value="NAD(P)-bd_dom_sf"/>
</dbReference>
<dbReference type="InterPro" id="IPR000043">
    <property type="entry name" value="Adenosylhomocysteinase-like"/>
</dbReference>
<comment type="catalytic activity">
    <reaction evidence="4 5">
        <text>S-adenosyl-L-homocysteine + H2O = L-homocysteine + adenosine</text>
        <dbReference type="Rhea" id="RHEA:21708"/>
        <dbReference type="ChEBI" id="CHEBI:15377"/>
        <dbReference type="ChEBI" id="CHEBI:16335"/>
        <dbReference type="ChEBI" id="CHEBI:57856"/>
        <dbReference type="ChEBI" id="CHEBI:58199"/>
        <dbReference type="EC" id="3.13.2.1"/>
    </reaction>
</comment>